<feature type="binding site" evidence="7">
    <location>
        <position position="87"/>
    </location>
    <ligand>
        <name>Mg(2+)</name>
        <dbReference type="ChEBI" id="CHEBI:18420"/>
        <label>1</label>
        <note>catalytic</note>
    </ligand>
</feature>
<dbReference type="SUPFAM" id="SSF56655">
    <property type="entry name" value="Carbohydrate phosphatase"/>
    <property type="match status" value="1"/>
</dbReference>
<evidence type="ECO:0000256" key="1">
    <source>
        <dbReference type="ARBA" id="ARBA00001033"/>
    </source>
</evidence>
<dbReference type="PANTHER" id="PTHR20854:SF4">
    <property type="entry name" value="INOSITOL-1-MONOPHOSPHATASE-RELATED"/>
    <property type="match status" value="1"/>
</dbReference>
<evidence type="ECO:0000313" key="9">
    <source>
        <dbReference type="EMBL" id="KKR42224.1"/>
    </source>
</evidence>
<comment type="catalytic activity">
    <reaction evidence="1 8">
        <text>a myo-inositol phosphate + H2O = myo-inositol + phosphate</text>
        <dbReference type="Rhea" id="RHEA:24056"/>
        <dbReference type="ChEBI" id="CHEBI:15377"/>
        <dbReference type="ChEBI" id="CHEBI:17268"/>
        <dbReference type="ChEBI" id="CHEBI:43474"/>
        <dbReference type="ChEBI" id="CHEBI:84139"/>
        <dbReference type="EC" id="3.1.3.25"/>
    </reaction>
</comment>
<dbReference type="CDD" id="cd01639">
    <property type="entry name" value="IMPase"/>
    <property type="match status" value="1"/>
</dbReference>
<accession>A0A0G0QP85</accession>
<reference evidence="9 10" key="1">
    <citation type="journal article" date="2015" name="Nature">
        <title>rRNA introns, odd ribosomes, and small enigmatic genomes across a large radiation of phyla.</title>
        <authorList>
            <person name="Brown C.T."/>
            <person name="Hug L.A."/>
            <person name="Thomas B.C."/>
            <person name="Sharon I."/>
            <person name="Castelle C.J."/>
            <person name="Singh A."/>
            <person name="Wilkins M.J."/>
            <person name="Williams K.H."/>
            <person name="Banfield J.F."/>
        </authorList>
    </citation>
    <scope>NUCLEOTIDE SEQUENCE [LARGE SCALE GENOMIC DNA]</scope>
</reference>
<keyword evidence="6 7" id="KW-0460">Magnesium</keyword>
<dbReference type="GO" id="GO:0008934">
    <property type="term" value="F:inositol monophosphate 1-phosphatase activity"/>
    <property type="evidence" value="ECO:0007669"/>
    <property type="project" value="InterPro"/>
</dbReference>
<feature type="binding site" evidence="7">
    <location>
        <position position="84"/>
    </location>
    <ligand>
        <name>Mg(2+)</name>
        <dbReference type="ChEBI" id="CHEBI:18420"/>
        <label>1</label>
        <note>catalytic</note>
    </ligand>
</feature>
<comment type="caution">
    <text evidence="9">The sequence shown here is derived from an EMBL/GenBank/DDBJ whole genome shotgun (WGS) entry which is preliminary data.</text>
</comment>
<evidence type="ECO:0000256" key="6">
    <source>
        <dbReference type="ARBA" id="ARBA00022842"/>
    </source>
</evidence>
<dbReference type="PRINTS" id="PR00377">
    <property type="entry name" value="IMPHPHTASES"/>
</dbReference>
<dbReference type="InterPro" id="IPR000760">
    <property type="entry name" value="Inositol_monophosphatase-like"/>
</dbReference>
<dbReference type="Gene3D" id="3.40.190.80">
    <property type="match status" value="1"/>
</dbReference>
<dbReference type="Proteomes" id="UP000034881">
    <property type="component" value="Unassembled WGS sequence"/>
</dbReference>
<keyword evidence="5 8" id="KW-0378">Hydrolase</keyword>
<dbReference type="PROSITE" id="PS00630">
    <property type="entry name" value="IMP_2"/>
    <property type="match status" value="1"/>
</dbReference>
<evidence type="ECO:0000256" key="3">
    <source>
        <dbReference type="ARBA" id="ARBA00009759"/>
    </source>
</evidence>
<keyword evidence="4 7" id="KW-0479">Metal-binding</keyword>
<evidence type="ECO:0000256" key="8">
    <source>
        <dbReference type="RuleBase" id="RU364068"/>
    </source>
</evidence>
<dbReference type="Pfam" id="PF00459">
    <property type="entry name" value="Inositol_P"/>
    <property type="match status" value="1"/>
</dbReference>
<dbReference type="EMBL" id="LBYB01000003">
    <property type="protein sequence ID" value="KKR42224.1"/>
    <property type="molecule type" value="Genomic_DNA"/>
</dbReference>
<dbReference type="InterPro" id="IPR020550">
    <property type="entry name" value="Inositol_monophosphatase_CS"/>
</dbReference>
<comment type="cofactor">
    <cofactor evidence="2 7 8">
        <name>Mg(2+)</name>
        <dbReference type="ChEBI" id="CHEBI:18420"/>
    </cofactor>
</comment>
<dbReference type="GO" id="GO:0046872">
    <property type="term" value="F:metal ion binding"/>
    <property type="evidence" value="ECO:0007669"/>
    <property type="project" value="UniProtKB-KW"/>
</dbReference>
<dbReference type="FunFam" id="3.30.540.10:FF:000003">
    <property type="entry name" value="Inositol-1-monophosphatase"/>
    <property type="match status" value="1"/>
</dbReference>
<dbReference type="InterPro" id="IPR020583">
    <property type="entry name" value="Inositol_monoP_metal-BS"/>
</dbReference>
<dbReference type="GO" id="GO:0006020">
    <property type="term" value="P:inositol metabolic process"/>
    <property type="evidence" value="ECO:0007669"/>
    <property type="project" value="TreeGrafter"/>
</dbReference>
<dbReference type="PANTHER" id="PTHR20854">
    <property type="entry name" value="INOSITOL MONOPHOSPHATASE"/>
    <property type="match status" value="1"/>
</dbReference>
<dbReference type="InterPro" id="IPR033942">
    <property type="entry name" value="IMPase"/>
</dbReference>
<sequence>MENDFLKIAKQAAKEAGEIIQKYSSQTYRKNIKYGDVTDFATDADLKAEEKIISILTKDFPDHNIVAEESGRISKNSKYTWVIDPMDGTISFAHGVPYYSVSIGLLEDNKPVLGVINIVSFNELYWAEAGKGSYLNGEKIHVSKINTLGEAACSMDFGHKNKRLEKVERYVSPLINKVGYPYSFGSGVATLGLVGKGVLEAYICQAWIWDFAAGVVIVREAGGVVTDFEGNNPDWTKERLSIVASNGLIHNQILEALK</sequence>
<dbReference type="GO" id="GO:0046854">
    <property type="term" value="P:phosphatidylinositol phosphate biosynthetic process"/>
    <property type="evidence" value="ECO:0007669"/>
    <property type="project" value="InterPro"/>
</dbReference>
<name>A0A0G0QP85_9BACT</name>
<organism evidence="9 10">
    <name type="scientific">Candidatus Daviesbacteria bacterium GW2011_GWC2_40_12</name>
    <dbReference type="NCBI Taxonomy" id="1618431"/>
    <lineage>
        <taxon>Bacteria</taxon>
        <taxon>Candidatus Daviesiibacteriota</taxon>
    </lineage>
</organism>
<dbReference type="AlphaFoldDB" id="A0A0G0QP85"/>
<feature type="binding site" evidence="7">
    <location>
        <position position="210"/>
    </location>
    <ligand>
        <name>Mg(2+)</name>
        <dbReference type="ChEBI" id="CHEBI:18420"/>
        <label>1</label>
        <note>catalytic</note>
    </ligand>
</feature>
<gene>
    <name evidence="9" type="ORF">UT77_C0003G0019</name>
</gene>
<proteinExistence type="inferred from homology"/>
<dbReference type="PROSITE" id="PS00629">
    <property type="entry name" value="IMP_1"/>
    <property type="match status" value="1"/>
</dbReference>
<feature type="binding site" evidence="7">
    <location>
        <position position="68"/>
    </location>
    <ligand>
        <name>Mg(2+)</name>
        <dbReference type="ChEBI" id="CHEBI:18420"/>
        <label>1</label>
        <note>catalytic</note>
    </ligand>
</feature>
<dbReference type="GO" id="GO:0007165">
    <property type="term" value="P:signal transduction"/>
    <property type="evidence" value="ECO:0007669"/>
    <property type="project" value="TreeGrafter"/>
</dbReference>
<evidence type="ECO:0000256" key="2">
    <source>
        <dbReference type="ARBA" id="ARBA00001946"/>
    </source>
</evidence>
<evidence type="ECO:0000256" key="7">
    <source>
        <dbReference type="PIRSR" id="PIRSR600760-2"/>
    </source>
</evidence>
<evidence type="ECO:0000256" key="5">
    <source>
        <dbReference type="ARBA" id="ARBA00022801"/>
    </source>
</evidence>
<evidence type="ECO:0000256" key="4">
    <source>
        <dbReference type="ARBA" id="ARBA00022723"/>
    </source>
</evidence>
<dbReference type="Gene3D" id="3.30.540.10">
    <property type="entry name" value="Fructose-1,6-Bisphosphatase, subunit A, domain 1"/>
    <property type="match status" value="1"/>
</dbReference>
<protein>
    <recommendedName>
        <fullName evidence="8">Inositol-1-monophosphatase</fullName>
        <ecNumber evidence="8">3.1.3.25</ecNumber>
    </recommendedName>
</protein>
<evidence type="ECO:0000313" key="10">
    <source>
        <dbReference type="Proteomes" id="UP000034881"/>
    </source>
</evidence>
<dbReference type="EC" id="3.1.3.25" evidence="8"/>
<comment type="similarity">
    <text evidence="3 8">Belongs to the inositol monophosphatase superfamily.</text>
</comment>